<sequence length="524" mass="59339">MSQRLVVVSNRLPVTINPNSSVPGGYVFNESTGGLVSALCGTKKAMEFTWIGWPGPGVPTGSIPYIETTLREEYNCKPVWLPDEMAERHYNGFSNSILWPLFHYHPGEMSFDEENWTAYREANMRFAKAVMEVLRPGDRVWVQDYHLMLLPLMLTALLEGSGIEVLIPHDNPKLGLIAKICAESMPEFSVIPARSCAGDRILRRSDIKIGFFLHTPFPSSEVYRILPVRREILLGVLFCDLIGFQTYDYVRHFLSSCMRILGLPTFPNGAAFGNRHVQVRTYPIGIEPQQFEECLQQESVQSRISQLSRRFEGVKIIIGVDRLDYIKGIPQKLQGLETFFEDHPEWIGRVVLLQIAVPSRQDVEEYQNLHTTVNETVGRINGRFGTVESLPIHLLYRSVPFKELCALYAASDVCLVTSTRDGMNLVSYEYVACQHERNGVMILSEFAGAAQSLNGSLIINPWDRFAVADAIYTALTMQPEARRANSEKMLKYVKRHTASWWGRSFVEDLGKTHDSRLDCGIEHA</sequence>
<evidence type="ECO:0000313" key="5">
    <source>
        <dbReference type="EMBL" id="PKI85624.1"/>
    </source>
</evidence>
<reference evidence="5 6" key="1">
    <citation type="submission" date="2017-10" db="EMBL/GenBank/DDBJ databases">
        <title>A novel species of cold-tolerant Malassezia isolated from bats.</title>
        <authorList>
            <person name="Lorch J.M."/>
            <person name="Palmer J.M."/>
            <person name="Vanderwolf K.J."/>
            <person name="Schmidt K.Z."/>
            <person name="Verant M.L."/>
            <person name="Weller T.J."/>
            <person name="Blehert D.S."/>
        </authorList>
    </citation>
    <scope>NUCLEOTIDE SEQUENCE [LARGE SCALE GENOMIC DNA]</scope>
    <source>
        <strain evidence="5 6">NWHC:44797-103</strain>
    </source>
</reference>
<dbReference type="GO" id="GO:0005992">
    <property type="term" value="P:trehalose biosynthetic process"/>
    <property type="evidence" value="ECO:0007669"/>
    <property type="project" value="InterPro"/>
</dbReference>
<dbReference type="Proteomes" id="UP000232875">
    <property type="component" value="Unassembled WGS sequence"/>
</dbReference>
<dbReference type="Gene3D" id="3.40.50.2000">
    <property type="entry name" value="Glycogen Phosphorylase B"/>
    <property type="match status" value="2"/>
</dbReference>
<dbReference type="EC" id="2.4.1.15" evidence="1"/>
<evidence type="ECO:0000256" key="3">
    <source>
        <dbReference type="ARBA" id="ARBA00022679"/>
    </source>
</evidence>
<dbReference type="SUPFAM" id="SSF53756">
    <property type="entry name" value="UDP-Glycosyltransferase/glycogen phosphorylase"/>
    <property type="match status" value="1"/>
</dbReference>
<dbReference type="GO" id="GO:0004805">
    <property type="term" value="F:trehalose-phosphatase activity"/>
    <property type="evidence" value="ECO:0007669"/>
    <property type="project" value="TreeGrafter"/>
</dbReference>
<organism evidence="5 6">
    <name type="scientific">Malassezia vespertilionis</name>
    <dbReference type="NCBI Taxonomy" id="2020962"/>
    <lineage>
        <taxon>Eukaryota</taxon>
        <taxon>Fungi</taxon>
        <taxon>Dikarya</taxon>
        <taxon>Basidiomycota</taxon>
        <taxon>Ustilaginomycotina</taxon>
        <taxon>Malasseziomycetes</taxon>
        <taxon>Malasseziales</taxon>
        <taxon>Malasseziaceae</taxon>
        <taxon>Malassezia</taxon>
    </lineage>
</organism>
<dbReference type="GO" id="GO:0003825">
    <property type="term" value="F:alpha,alpha-trehalose-phosphate synthase (UDP-forming) activity"/>
    <property type="evidence" value="ECO:0007669"/>
    <property type="project" value="UniProtKB-EC"/>
</dbReference>
<dbReference type="AlphaFoldDB" id="A0A2N1JGE3"/>
<dbReference type="STRING" id="2020962.A0A2N1JGE3"/>
<keyword evidence="6" id="KW-1185">Reference proteome</keyword>
<evidence type="ECO:0000313" key="6">
    <source>
        <dbReference type="Proteomes" id="UP000232875"/>
    </source>
</evidence>
<dbReference type="Pfam" id="PF00982">
    <property type="entry name" value="Glyco_transf_20"/>
    <property type="match status" value="2"/>
</dbReference>
<dbReference type="OrthoDB" id="755951at2759"/>
<evidence type="ECO:0000256" key="2">
    <source>
        <dbReference type="ARBA" id="ARBA00022676"/>
    </source>
</evidence>
<accession>A0A2N1JGE3</accession>
<gene>
    <name evidence="5" type="primary">TPS1</name>
    <name evidence="5" type="ORF">MVES_000472</name>
</gene>
<evidence type="ECO:0000256" key="1">
    <source>
        <dbReference type="ARBA" id="ARBA00012538"/>
    </source>
</evidence>
<proteinExistence type="predicted"/>
<dbReference type="GO" id="GO:0005829">
    <property type="term" value="C:cytosol"/>
    <property type="evidence" value="ECO:0007669"/>
    <property type="project" value="TreeGrafter"/>
</dbReference>
<dbReference type="GO" id="GO:0005946">
    <property type="term" value="C:alpha,alpha-trehalose-phosphate synthase complex (UDP-forming)"/>
    <property type="evidence" value="ECO:0007669"/>
    <property type="project" value="TreeGrafter"/>
</dbReference>
<dbReference type="PANTHER" id="PTHR10788">
    <property type="entry name" value="TREHALOSE-6-PHOSPHATE SYNTHASE"/>
    <property type="match status" value="1"/>
</dbReference>
<keyword evidence="3" id="KW-0808">Transferase</keyword>
<evidence type="ECO:0000256" key="4">
    <source>
        <dbReference type="ARBA" id="ARBA00048039"/>
    </source>
</evidence>
<comment type="catalytic activity">
    <reaction evidence="4">
        <text>D-glucose 6-phosphate + UDP-alpha-D-glucose = alpha,alpha-trehalose 6-phosphate + UDP + H(+)</text>
        <dbReference type="Rhea" id="RHEA:18889"/>
        <dbReference type="ChEBI" id="CHEBI:15378"/>
        <dbReference type="ChEBI" id="CHEBI:58223"/>
        <dbReference type="ChEBI" id="CHEBI:58429"/>
        <dbReference type="ChEBI" id="CHEBI:58885"/>
        <dbReference type="ChEBI" id="CHEBI:61548"/>
        <dbReference type="EC" id="2.4.1.15"/>
    </reaction>
</comment>
<protein>
    <recommendedName>
        <fullName evidence="1">alpha,alpha-trehalose-phosphate synthase (UDP-forming)</fullName>
        <ecNumber evidence="1">2.4.1.15</ecNumber>
    </recommendedName>
</protein>
<keyword evidence="2" id="KW-0328">Glycosyltransferase</keyword>
<dbReference type="GO" id="GO:0034605">
    <property type="term" value="P:cellular response to heat"/>
    <property type="evidence" value="ECO:0007669"/>
    <property type="project" value="TreeGrafter"/>
</dbReference>
<dbReference type="PANTHER" id="PTHR10788:SF106">
    <property type="entry name" value="BCDNA.GH08860"/>
    <property type="match status" value="1"/>
</dbReference>
<name>A0A2N1JGE3_9BASI</name>
<dbReference type="FunFam" id="3.40.50.2000:FF:000007">
    <property type="entry name" value="Trehalose-6-phosphate synthase"/>
    <property type="match status" value="1"/>
</dbReference>
<dbReference type="CDD" id="cd03788">
    <property type="entry name" value="GT20_TPS"/>
    <property type="match status" value="1"/>
</dbReference>
<dbReference type="InterPro" id="IPR001830">
    <property type="entry name" value="Glyco_trans_20"/>
</dbReference>
<dbReference type="EMBL" id="KZ454987">
    <property type="protein sequence ID" value="PKI85624.1"/>
    <property type="molecule type" value="Genomic_DNA"/>
</dbReference>